<reference evidence="3 4" key="1">
    <citation type="submission" date="2016-10" db="EMBL/GenBank/DDBJ databases">
        <authorList>
            <person name="de Groot N.N."/>
        </authorList>
    </citation>
    <scope>NUCLEOTIDE SEQUENCE [LARGE SCALE GENOMIC DNA]</scope>
    <source>
        <strain evidence="3 4">CGMCC 1.10457</strain>
    </source>
</reference>
<gene>
    <name evidence="3" type="ORF">SAMN05216559_3107</name>
</gene>
<evidence type="ECO:0000313" key="3">
    <source>
        <dbReference type="EMBL" id="SFS06836.1"/>
    </source>
</evidence>
<evidence type="ECO:0000256" key="1">
    <source>
        <dbReference type="SAM" id="MobiDB-lite"/>
    </source>
</evidence>
<protein>
    <submittedName>
        <fullName evidence="3">Uncharacterized protein</fullName>
    </submittedName>
</protein>
<feature type="transmembrane region" description="Helical" evidence="2">
    <location>
        <begin position="6"/>
        <end position="30"/>
    </location>
</feature>
<dbReference type="AlphaFoldDB" id="A0A1I6LTV7"/>
<keyword evidence="4" id="KW-1185">Reference proteome</keyword>
<evidence type="ECO:0000313" key="4">
    <source>
        <dbReference type="Proteomes" id="UP000199062"/>
    </source>
</evidence>
<keyword evidence="2" id="KW-1133">Transmembrane helix</keyword>
<dbReference type="RefSeq" id="WP_089817449.1">
    <property type="nucleotide sequence ID" value="NZ_FOZK01000003.1"/>
</dbReference>
<dbReference type="STRING" id="767519.SAMN05216559_3107"/>
<dbReference type="InterPro" id="IPR058318">
    <property type="entry name" value="DUF8005"/>
</dbReference>
<organism evidence="3 4">
    <name type="scientific">Halomicrobium zhouii</name>
    <dbReference type="NCBI Taxonomy" id="767519"/>
    <lineage>
        <taxon>Archaea</taxon>
        <taxon>Methanobacteriati</taxon>
        <taxon>Methanobacteriota</taxon>
        <taxon>Stenosarchaea group</taxon>
        <taxon>Halobacteria</taxon>
        <taxon>Halobacteriales</taxon>
        <taxon>Haloarculaceae</taxon>
        <taxon>Halomicrobium</taxon>
    </lineage>
</organism>
<accession>A0A1I6LTV7</accession>
<dbReference type="OrthoDB" id="157285at2157"/>
<dbReference type="EMBL" id="FOZK01000003">
    <property type="protein sequence ID" value="SFS06836.1"/>
    <property type="molecule type" value="Genomic_DNA"/>
</dbReference>
<name>A0A1I6LTV7_9EURY</name>
<dbReference type="Proteomes" id="UP000199062">
    <property type="component" value="Unassembled WGS sequence"/>
</dbReference>
<evidence type="ECO:0000256" key="2">
    <source>
        <dbReference type="SAM" id="Phobius"/>
    </source>
</evidence>
<keyword evidence="2" id="KW-0472">Membrane</keyword>
<sequence>MAGETVALVYWGGMVVLFFFWVYGIVSFLFDLKNKIVPGIVQYRRGRRKLKAEREEEAEREERERQLY</sequence>
<feature type="region of interest" description="Disordered" evidence="1">
    <location>
        <begin position="47"/>
        <end position="68"/>
    </location>
</feature>
<keyword evidence="2" id="KW-0812">Transmembrane</keyword>
<proteinExistence type="predicted"/>
<dbReference type="Pfam" id="PF26027">
    <property type="entry name" value="DUF8005"/>
    <property type="match status" value="1"/>
</dbReference>